<comment type="pathway">
    <text evidence="3">Porphyrin-containing compound metabolism; protoheme biosynthesis.</text>
</comment>
<dbReference type="InterPro" id="IPR005254">
    <property type="entry name" value="Heme_biosyn_assoc_TPR_pro"/>
</dbReference>
<organism evidence="12 13">
    <name type="scientific">Maribrevibacterium harenarium</name>
    <dbReference type="NCBI Taxonomy" id="2589817"/>
    <lineage>
        <taxon>Bacteria</taxon>
        <taxon>Pseudomonadati</taxon>
        <taxon>Pseudomonadota</taxon>
        <taxon>Gammaproteobacteria</taxon>
        <taxon>Oceanospirillales</taxon>
        <taxon>Oceanospirillaceae</taxon>
        <taxon>Maribrevibacterium</taxon>
    </lineage>
</organism>
<comment type="caution">
    <text evidence="12">The sequence shown here is derived from an EMBL/GenBank/DDBJ whole genome shotgun (WGS) entry which is preliminary data.</text>
</comment>
<evidence type="ECO:0000313" key="13">
    <source>
        <dbReference type="Proteomes" id="UP000315901"/>
    </source>
</evidence>
<evidence type="ECO:0000256" key="8">
    <source>
        <dbReference type="ARBA" id="ARBA00023136"/>
    </source>
</evidence>
<feature type="transmembrane region" description="Helical" evidence="10">
    <location>
        <begin position="43"/>
        <end position="67"/>
    </location>
</feature>
<evidence type="ECO:0000313" key="12">
    <source>
        <dbReference type="EMBL" id="TPE54778.1"/>
    </source>
</evidence>
<evidence type="ECO:0000259" key="11">
    <source>
        <dbReference type="Pfam" id="PF07219"/>
    </source>
</evidence>
<keyword evidence="5" id="KW-0997">Cell inner membrane</keyword>
<dbReference type="SUPFAM" id="SSF48452">
    <property type="entry name" value="TPR-like"/>
    <property type="match status" value="1"/>
</dbReference>
<evidence type="ECO:0000256" key="1">
    <source>
        <dbReference type="ARBA" id="ARBA00002962"/>
    </source>
</evidence>
<name>A0A501X2R2_9GAMM</name>
<evidence type="ECO:0000256" key="4">
    <source>
        <dbReference type="ARBA" id="ARBA00022475"/>
    </source>
</evidence>
<dbReference type="Proteomes" id="UP000315901">
    <property type="component" value="Unassembled WGS sequence"/>
</dbReference>
<accession>A0A501X2R2</accession>
<dbReference type="GO" id="GO:0005886">
    <property type="term" value="C:plasma membrane"/>
    <property type="evidence" value="ECO:0007669"/>
    <property type="project" value="UniProtKB-SubCell"/>
</dbReference>
<dbReference type="UniPathway" id="UPA00252"/>
<dbReference type="InterPro" id="IPR011990">
    <property type="entry name" value="TPR-like_helical_dom_sf"/>
</dbReference>
<comment type="subcellular location">
    <subcellularLocation>
        <location evidence="2">Cell inner membrane</location>
        <topology evidence="2">Multi-pass membrane protein</topology>
    </subcellularLocation>
</comment>
<keyword evidence="6 10" id="KW-0812">Transmembrane</keyword>
<dbReference type="OrthoDB" id="7053339at2"/>
<dbReference type="GO" id="GO:0042168">
    <property type="term" value="P:heme metabolic process"/>
    <property type="evidence" value="ECO:0007669"/>
    <property type="project" value="InterPro"/>
</dbReference>
<keyword evidence="4" id="KW-1003">Cell membrane</keyword>
<dbReference type="EMBL" id="VFRR01000004">
    <property type="protein sequence ID" value="TPE54778.1"/>
    <property type="molecule type" value="Genomic_DNA"/>
</dbReference>
<evidence type="ECO:0000256" key="2">
    <source>
        <dbReference type="ARBA" id="ARBA00004429"/>
    </source>
</evidence>
<dbReference type="GO" id="GO:0006779">
    <property type="term" value="P:porphyrin-containing compound biosynthetic process"/>
    <property type="evidence" value="ECO:0007669"/>
    <property type="project" value="UniProtKB-KW"/>
</dbReference>
<evidence type="ECO:0000256" key="5">
    <source>
        <dbReference type="ARBA" id="ARBA00022519"/>
    </source>
</evidence>
<protein>
    <submittedName>
        <fullName evidence="12">Heme biosynthesis protein HemY</fullName>
    </submittedName>
</protein>
<dbReference type="Pfam" id="PF07219">
    <property type="entry name" value="HemY_N"/>
    <property type="match status" value="1"/>
</dbReference>
<sequence length="409" mass="45998">MRKFLLSLVIMLIAGGALGLLMKQDTGYVMISFNHVTLETSVWVFSVLVLAGYFAFHWLWRLVWVLLHPNSSLSKVTGGIAQKRAAQNTIKGMLELVGGNWDKAEKLLTSSADKVSYPLVNYIGAAYAASEQDEHERSKALLREAHKVSPDAEFAIGFAQSQIQLKQGHYEGALATLLHLHKLKPKHRQTLKMLVTVYTKLKDWDALQKLTPTLKKYGIFKEENLRELEGNAFLALLEQLKFRRKVGKDKDQLAEDLQILWGKLDSIQSDPQMQLTYVTALIEFGGEVHAESYLRQLLGKAITPELITLYGKLSCTDTSKALSTVENWVKKNPDNAPLLLTAGRICQKQKLWGKAKDYYERAVTLDYDSEAVDELSRLLEAFGDHKASHQLLLSRVQASPKTLARLPLP</sequence>
<evidence type="ECO:0000256" key="3">
    <source>
        <dbReference type="ARBA" id="ARBA00004744"/>
    </source>
</evidence>
<keyword evidence="7 10" id="KW-1133">Transmembrane helix</keyword>
<keyword evidence="13" id="KW-1185">Reference proteome</keyword>
<gene>
    <name evidence="12" type="ORF">FJM67_03895</name>
</gene>
<dbReference type="RefSeq" id="WP_140587357.1">
    <property type="nucleotide sequence ID" value="NZ_VFRR01000004.1"/>
</dbReference>
<evidence type="ECO:0000256" key="7">
    <source>
        <dbReference type="ARBA" id="ARBA00022989"/>
    </source>
</evidence>
<comment type="function">
    <text evidence="1">Involved in a late step of protoheme IX synthesis.</text>
</comment>
<dbReference type="AlphaFoldDB" id="A0A501X2R2"/>
<feature type="domain" description="HemY N-terminal" evidence="11">
    <location>
        <begin position="27"/>
        <end position="132"/>
    </location>
</feature>
<proteinExistence type="predicted"/>
<dbReference type="NCBIfam" id="TIGR00540">
    <property type="entry name" value="TPR_hemY_coli"/>
    <property type="match status" value="1"/>
</dbReference>
<dbReference type="Gene3D" id="1.25.40.10">
    <property type="entry name" value="Tetratricopeptide repeat domain"/>
    <property type="match status" value="2"/>
</dbReference>
<evidence type="ECO:0000256" key="6">
    <source>
        <dbReference type="ARBA" id="ARBA00022692"/>
    </source>
</evidence>
<reference evidence="12 13" key="1">
    <citation type="submission" date="2019-06" db="EMBL/GenBank/DDBJ databases">
        <title>A novel bacterium of genus Marinomonas, isolated from coastal sand.</title>
        <authorList>
            <person name="Huang H."/>
            <person name="Mo K."/>
            <person name="Hu Y."/>
        </authorList>
    </citation>
    <scope>NUCLEOTIDE SEQUENCE [LARGE SCALE GENOMIC DNA]</scope>
    <source>
        <strain evidence="12 13">HB171799</strain>
    </source>
</reference>
<evidence type="ECO:0000256" key="9">
    <source>
        <dbReference type="ARBA" id="ARBA00023244"/>
    </source>
</evidence>
<evidence type="ECO:0000256" key="10">
    <source>
        <dbReference type="SAM" id="Phobius"/>
    </source>
</evidence>
<keyword evidence="8 10" id="KW-0472">Membrane</keyword>
<keyword evidence="9" id="KW-0627">Porphyrin biosynthesis</keyword>
<dbReference type="InterPro" id="IPR010817">
    <property type="entry name" value="HemY_N"/>
</dbReference>